<dbReference type="PROSITE" id="PS00058">
    <property type="entry name" value="DNA_MISMATCH_REPAIR_1"/>
    <property type="match status" value="1"/>
</dbReference>
<protein>
    <recommendedName>
        <fullName evidence="4">DNA mismatch repair protein MutL</fullName>
    </recommendedName>
</protein>
<keyword evidence="8" id="KW-0540">Nuclease</keyword>
<reference evidence="8 9" key="1">
    <citation type="submission" date="2024-03" db="EMBL/GenBank/DDBJ databases">
        <title>Human intestinal bacterial collection.</title>
        <authorList>
            <person name="Pauvert C."/>
            <person name="Hitch T.C.A."/>
            <person name="Clavel T."/>
        </authorList>
    </citation>
    <scope>NUCLEOTIDE SEQUENCE [LARGE SCALE GENOMIC DNA]</scope>
    <source>
        <strain evidence="8 9">CLA-SR-H021</strain>
    </source>
</reference>
<dbReference type="GO" id="GO:0004519">
    <property type="term" value="F:endonuclease activity"/>
    <property type="evidence" value="ECO:0007669"/>
    <property type="project" value="UniProtKB-KW"/>
</dbReference>
<dbReference type="InterPro" id="IPR037198">
    <property type="entry name" value="MutL_C_sf"/>
</dbReference>
<evidence type="ECO:0000256" key="3">
    <source>
        <dbReference type="ARBA" id="ARBA00023204"/>
    </source>
</evidence>
<dbReference type="InterPro" id="IPR014790">
    <property type="entry name" value="MutL_C"/>
</dbReference>
<dbReference type="RefSeq" id="WP_008725901.1">
    <property type="nucleotide sequence ID" value="NZ_JBBMFM010000032.1"/>
</dbReference>
<keyword evidence="8" id="KW-0378">Hydrolase</keyword>
<evidence type="ECO:0000313" key="8">
    <source>
        <dbReference type="EMBL" id="MEQ2425446.1"/>
    </source>
</evidence>
<name>A0ABV1D6R5_9FIRM</name>
<dbReference type="NCBIfam" id="TIGR00585">
    <property type="entry name" value="mutl"/>
    <property type="match status" value="1"/>
</dbReference>
<proteinExistence type="inferred from homology"/>
<dbReference type="SUPFAM" id="SSF118116">
    <property type="entry name" value="DNA mismatch repair protein MutL"/>
    <property type="match status" value="1"/>
</dbReference>
<feature type="compositionally biased region" description="Basic and acidic residues" evidence="5">
    <location>
        <begin position="458"/>
        <end position="467"/>
    </location>
</feature>
<accession>A0ABV1D6R5</accession>
<feature type="compositionally biased region" description="Low complexity" evidence="5">
    <location>
        <begin position="468"/>
        <end position="481"/>
    </location>
</feature>
<dbReference type="Gene3D" id="3.30.1540.20">
    <property type="entry name" value="MutL, C-terminal domain, dimerisation subdomain"/>
    <property type="match status" value="1"/>
</dbReference>
<organism evidence="8 9">
    <name type="scientific">Enterocloster hominis</name>
    <name type="common">ex Hitch et al. 2024</name>
    <dbReference type="NCBI Taxonomy" id="1917870"/>
    <lineage>
        <taxon>Bacteria</taxon>
        <taxon>Bacillati</taxon>
        <taxon>Bacillota</taxon>
        <taxon>Clostridia</taxon>
        <taxon>Lachnospirales</taxon>
        <taxon>Lachnospiraceae</taxon>
        <taxon>Enterocloster</taxon>
    </lineage>
</organism>
<dbReference type="HAMAP" id="MF_00149">
    <property type="entry name" value="DNA_mis_repair"/>
    <property type="match status" value="1"/>
</dbReference>
<dbReference type="SUPFAM" id="SSF55874">
    <property type="entry name" value="ATPase domain of HSP90 chaperone/DNA topoisomerase II/histidine kinase"/>
    <property type="match status" value="1"/>
</dbReference>
<feature type="compositionally biased region" description="Polar residues" evidence="5">
    <location>
        <begin position="531"/>
        <end position="543"/>
    </location>
</feature>
<dbReference type="CDD" id="cd16926">
    <property type="entry name" value="HATPase_MutL-MLH-PMS-like"/>
    <property type="match status" value="1"/>
</dbReference>
<dbReference type="EMBL" id="JBBMFM010000032">
    <property type="protein sequence ID" value="MEQ2425446.1"/>
    <property type="molecule type" value="Genomic_DNA"/>
</dbReference>
<dbReference type="InterPro" id="IPR038973">
    <property type="entry name" value="MutL/Mlh/Pms-like"/>
</dbReference>
<dbReference type="Gene3D" id="3.30.230.10">
    <property type="match status" value="1"/>
</dbReference>
<dbReference type="InterPro" id="IPR014721">
    <property type="entry name" value="Ribsml_uS5_D2-typ_fold_subgr"/>
</dbReference>
<dbReference type="InterPro" id="IPR020667">
    <property type="entry name" value="DNA_mismatch_repair_MutL"/>
</dbReference>
<dbReference type="CDD" id="cd00782">
    <property type="entry name" value="MutL_Trans"/>
    <property type="match status" value="1"/>
</dbReference>
<dbReference type="Pfam" id="PF13589">
    <property type="entry name" value="HATPase_c_3"/>
    <property type="match status" value="1"/>
</dbReference>
<dbReference type="SMART" id="SM01340">
    <property type="entry name" value="DNA_mis_repair"/>
    <property type="match status" value="1"/>
</dbReference>
<evidence type="ECO:0000256" key="4">
    <source>
        <dbReference type="HAMAP-Rule" id="MF_00149"/>
    </source>
</evidence>
<keyword evidence="9" id="KW-1185">Reference proteome</keyword>
<dbReference type="Proteomes" id="UP001454086">
    <property type="component" value="Unassembled WGS sequence"/>
</dbReference>
<evidence type="ECO:0000259" key="6">
    <source>
        <dbReference type="SMART" id="SM00853"/>
    </source>
</evidence>
<evidence type="ECO:0000313" key="9">
    <source>
        <dbReference type="Proteomes" id="UP001454086"/>
    </source>
</evidence>
<dbReference type="PANTHER" id="PTHR10073">
    <property type="entry name" value="DNA MISMATCH REPAIR PROTEIN MLH, PMS, MUTL"/>
    <property type="match status" value="1"/>
</dbReference>
<dbReference type="SMART" id="SM00853">
    <property type="entry name" value="MutL_C"/>
    <property type="match status" value="1"/>
</dbReference>
<feature type="region of interest" description="Disordered" evidence="5">
    <location>
        <begin position="522"/>
        <end position="543"/>
    </location>
</feature>
<feature type="domain" description="MutL C-terminal dimerisation" evidence="6">
    <location>
        <begin position="600"/>
        <end position="742"/>
    </location>
</feature>
<dbReference type="Gene3D" id="3.30.565.10">
    <property type="entry name" value="Histidine kinase-like ATPase, C-terminal domain"/>
    <property type="match status" value="1"/>
</dbReference>
<keyword evidence="2 4" id="KW-0227">DNA damage</keyword>
<dbReference type="InterPro" id="IPR014762">
    <property type="entry name" value="DNA_mismatch_repair_CS"/>
</dbReference>
<comment type="similarity">
    <text evidence="1 4">Belongs to the DNA mismatch repair MutL/HexB family.</text>
</comment>
<dbReference type="InterPro" id="IPR042121">
    <property type="entry name" value="MutL_C_regsub"/>
</dbReference>
<dbReference type="Pfam" id="PF01119">
    <property type="entry name" value="DNA_mis_repair"/>
    <property type="match status" value="1"/>
</dbReference>
<gene>
    <name evidence="4 8" type="primary">mutL</name>
    <name evidence="8" type="ORF">WMQ36_10715</name>
</gene>
<dbReference type="SUPFAM" id="SSF54211">
    <property type="entry name" value="Ribosomal protein S5 domain 2-like"/>
    <property type="match status" value="1"/>
</dbReference>
<evidence type="ECO:0000259" key="7">
    <source>
        <dbReference type="SMART" id="SM01340"/>
    </source>
</evidence>
<comment type="caution">
    <text evidence="8">The sequence shown here is derived from an EMBL/GenBank/DDBJ whole genome shotgun (WGS) entry which is preliminary data.</text>
</comment>
<dbReference type="InterPro" id="IPR042120">
    <property type="entry name" value="MutL_C_dimsub"/>
</dbReference>
<keyword evidence="3 4" id="KW-0234">DNA repair</keyword>
<feature type="compositionally biased region" description="Polar residues" evidence="5">
    <location>
        <begin position="429"/>
        <end position="442"/>
    </location>
</feature>
<comment type="function">
    <text evidence="4">This protein is involved in the repair of mismatches in DNA. It is required for dam-dependent methyl-directed DNA mismatch repair. May act as a 'molecular matchmaker', a protein that promotes the formation of a stable complex between two or more DNA-binding proteins in an ATP-dependent manner without itself being part of a final effector complex.</text>
</comment>
<feature type="compositionally biased region" description="Basic and acidic residues" evidence="5">
    <location>
        <begin position="346"/>
        <end position="363"/>
    </location>
</feature>
<dbReference type="Gene3D" id="3.30.1370.100">
    <property type="entry name" value="MutL, C-terminal domain, regulatory subdomain"/>
    <property type="match status" value="1"/>
</dbReference>
<feature type="domain" description="DNA mismatch repair protein S5" evidence="7">
    <location>
        <begin position="209"/>
        <end position="327"/>
    </location>
</feature>
<dbReference type="InterPro" id="IPR036890">
    <property type="entry name" value="HATPase_C_sf"/>
</dbReference>
<feature type="region of interest" description="Disordered" evidence="5">
    <location>
        <begin position="346"/>
        <end position="490"/>
    </location>
</feature>
<keyword evidence="8" id="KW-0255">Endonuclease</keyword>
<dbReference type="PANTHER" id="PTHR10073:SF12">
    <property type="entry name" value="DNA MISMATCH REPAIR PROTEIN MLH1"/>
    <property type="match status" value="1"/>
</dbReference>
<evidence type="ECO:0000256" key="5">
    <source>
        <dbReference type="SAM" id="MobiDB-lite"/>
    </source>
</evidence>
<dbReference type="InterPro" id="IPR002099">
    <property type="entry name" value="MutL/Mlh/PMS"/>
</dbReference>
<sequence length="786" mass="85855">MANITVLDQNTINKIAAGEVIERPASVVKELLENAIDAQATAVTIEIKDGGCSMIRVTDNGSGIAKDQIALAFLRHATSKIKSVEDLFTVSSLGFRGEALASIAAVAQVELITKTSDSLTGTRYQIEGGMEKGLEEIGAPEGTTIIARNLFYNTPARKKFLKTPMTEGAHVAALVEKIALSHPDISIRFIQNNQNKLYTSGNHNLKDLIYTVFGREIAANLLSVDFEQPGMQVTGFIGKPVIARSNRNYENYFINGRYIRSNIISKAIEEAYKPFMMQHKYPFTMLHFTIQPDTLDVNVHPTKMELRFSDGESVYKSVVKAVGDALAHKELIPEVSLTEKREKEAAKLAERLAPRPEPFEVRRRQAMAPGDRPLENAATGDRPLGARPSQSAAPETMPLGARPSQSAAPGAMALGARPSQAAAPGGVPSTPQSGSQAVSYSQTPPPKPSYVNDLMPDWLKERRREQAEAAAKAGTGQAGSQPEHGGISTEEGTGAAVMTESPAGLGRPTTSERPAGLGSSIENEQKEITGPSPTTATDSCVSGEFSSTDIPFGAIKRGISSTSDTDLPSGNPDIIEENPQQLDLFDGKLLDPKARLKHKLIGQLFDTYWMVEYNEQLFIIDQHAAHEKVLYEKTIKTLKTRQYDTQMVEPPIILTLNMNEELLLNKYMEYFTGMGFEIEPFGGREYAVRGVPANLFSIAKKDLLIEMLDGLSDDMSVHNPDIIYEKVASMSCKAAVKGHHSMSFSEANELIDQLLGLDNPYACPHGRPTIISMSKYELEKKFKRIV</sequence>
<dbReference type="InterPro" id="IPR020568">
    <property type="entry name" value="Ribosomal_Su5_D2-typ_SF"/>
</dbReference>
<evidence type="ECO:0000256" key="2">
    <source>
        <dbReference type="ARBA" id="ARBA00022763"/>
    </source>
</evidence>
<evidence type="ECO:0000256" key="1">
    <source>
        <dbReference type="ARBA" id="ARBA00006082"/>
    </source>
</evidence>
<dbReference type="Pfam" id="PF08676">
    <property type="entry name" value="MutL_C"/>
    <property type="match status" value="1"/>
</dbReference>
<dbReference type="InterPro" id="IPR013507">
    <property type="entry name" value="DNA_mismatch_S5_2-like"/>
</dbReference>